<dbReference type="GO" id="GO:0006777">
    <property type="term" value="P:Mo-molybdopterin cofactor biosynthetic process"/>
    <property type="evidence" value="ECO:0007669"/>
    <property type="project" value="InterPro"/>
</dbReference>
<evidence type="ECO:0000256" key="1">
    <source>
        <dbReference type="ARBA" id="ARBA00022741"/>
    </source>
</evidence>
<gene>
    <name evidence="4" type="primary">moaD</name>
    <name evidence="4" type="ORF">ABA45_02565</name>
</gene>
<dbReference type="SUPFAM" id="SSF54285">
    <property type="entry name" value="MoaD/ThiS"/>
    <property type="match status" value="1"/>
</dbReference>
<dbReference type="EMBL" id="CP011494">
    <property type="protein sequence ID" value="AKO51439.1"/>
    <property type="molecule type" value="Genomic_DNA"/>
</dbReference>
<evidence type="ECO:0000256" key="2">
    <source>
        <dbReference type="ARBA" id="ARBA00024200"/>
    </source>
</evidence>
<dbReference type="UniPathway" id="UPA00344"/>
<dbReference type="Gene3D" id="3.10.20.30">
    <property type="match status" value="1"/>
</dbReference>
<keyword evidence="5" id="KW-1185">Reference proteome</keyword>
<comment type="similarity">
    <text evidence="2">Belongs to the MoaD family.</text>
</comment>
<evidence type="ECO:0000313" key="5">
    <source>
        <dbReference type="Proteomes" id="UP000036406"/>
    </source>
</evidence>
<dbReference type="CDD" id="cd00754">
    <property type="entry name" value="Ubl_MoaD"/>
    <property type="match status" value="1"/>
</dbReference>
<dbReference type="InterPro" id="IPR012675">
    <property type="entry name" value="Beta-grasp_dom_sf"/>
</dbReference>
<name>A0A0H4HXK7_9GAMM</name>
<dbReference type="Pfam" id="PF02597">
    <property type="entry name" value="ThiS"/>
    <property type="match status" value="1"/>
</dbReference>
<sequence>MPEQTLSVRFFARLREELGTVHLTMPAPAGQTAADLLATLASRGGPWGQLITGQPVMIAINQAMAKPQSPVKPGDEVAFFPPVTGG</sequence>
<proteinExistence type="inferred from homology"/>
<dbReference type="InterPro" id="IPR016155">
    <property type="entry name" value="Mopterin_synth/thiamin_S_b"/>
</dbReference>
<dbReference type="NCBIfam" id="TIGR01682">
    <property type="entry name" value="moaD"/>
    <property type="match status" value="1"/>
</dbReference>
<dbReference type="PANTHER" id="PTHR33359">
    <property type="entry name" value="MOLYBDOPTERIN SYNTHASE SULFUR CARRIER SUBUNIT"/>
    <property type="match status" value="1"/>
</dbReference>
<evidence type="ECO:0000313" key="4">
    <source>
        <dbReference type="EMBL" id="AKO51439.1"/>
    </source>
</evidence>
<dbReference type="GO" id="GO:0000166">
    <property type="term" value="F:nucleotide binding"/>
    <property type="evidence" value="ECO:0007669"/>
    <property type="project" value="UniProtKB-KW"/>
</dbReference>
<dbReference type="AlphaFoldDB" id="A0A0H4HXK7"/>
<dbReference type="RefSeq" id="WP_048384215.1">
    <property type="nucleotide sequence ID" value="NZ_CP011494.1"/>
</dbReference>
<dbReference type="STRING" id="330734.ABA45_02565"/>
<dbReference type="PATRIC" id="fig|330734.3.peg.577"/>
<keyword evidence="1" id="KW-0547">Nucleotide-binding</keyword>
<dbReference type="PANTHER" id="PTHR33359:SF1">
    <property type="entry name" value="MOLYBDOPTERIN SYNTHASE SULFUR CARRIER SUBUNIT"/>
    <property type="match status" value="1"/>
</dbReference>
<evidence type="ECO:0000256" key="3">
    <source>
        <dbReference type="ARBA" id="ARBA00024247"/>
    </source>
</evidence>
<reference evidence="4 5" key="1">
    <citation type="submission" date="2015-05" db="EMBL/GenBank/DDBJ databases">
        <title>Complete genome of Marinobacter psychrophilus strain 20041T isolated from sea-ice of the Canadian Basin.</title>
        <authorList>
            <person name="Song L."/>
            <person name="Ren L."/>
            <person name="Yu Y."/>
            <person name="Wang X."/>
        </authorList>
    </citation>
    <scope>NUCLEOTIDE SEQUENCE [LARGE SCALE GENOMIC DNA]</scope>
    <source>
        <strain evidence="4 5">20041</strain>
    </source>
</reference>
<dbReference type="GO" id="GO:1990133">
    <property type="term" value="C:molybdopterin adenylyltransferase complex"/>
    <property type="evidence" value="ECO:0007669"/>
    <property type="project" value="TreeGrafter"/>
</dbReference>
<dbReference type="InterPro" id="IPR044672">
    <property type="entry name" value="MOCS2A"/>
</dbReference>
<dbReference type="InterPro" id="IPR003749">
    <property type="entry name" value="ThiS/MoaD-like"/>
</dbReference>
<protein>
    <recommendedName>
        <fullName evidence="3">Molybdopterin synthase sulfur carrier subunit</fullName>
    </recommendedName>
</protein>
<dbReference type="Proteomes" id="UP000036406">
    <property type="component" value="Chromosome"/>
</dbReference>
<accession>A0A0H4HXK7</accession>
<dbReference type="KEGG" id="mpq:ABA45_02565"/>
<organism evidence="4 5">
    <name type="scientific">Marinobacter psychrophilus</name>
    <dbReference type="NCBI Taxonomy" id="330734"/>
    <lineage>
        <taxon>Bacteria</taxon>
        <taxon>Pseudomonadati</taxon>
        <taxon>Pseudomonadota</taxon>
        <taxon>Gammaproteobacteria</taxon>
        <taxon>Pseudomonadales</taxon>
        <taxon>Marinobacteraceae</taxon>
        <taxon>Marinobacter</taxon>
    </lineage>
</organism>